<evidence type="ECO:0000259" key="8">
    <source>
        <dbReference type="PROSITE" id="PS51880"/>
    </source>
</evidence>
<dbReference type="KEGG" id="elio:KO353_02340"/>
<dbReference type="GO" id="GO:0008728">
    <property type="term" value="F:GTP diphosphokinase activity"/>
    <property type="evidence" value="ECO:0007669"/>
    <property type="project" value="UniProtKB-EC"/>
</dbReference>
<comment type="similarity">
    <text evidence="4">Belongs to the relA/spoT family.</text>
</comment>
<feature type="domain" description="ACT" evidence="6">
    <location>
        <begin position="663"/>
        <end position="737"/>
    </location>
</feature>
<dbReference type="Pfam" id="PF02824">
    <property type="entry name" value="TGS"/>
    <property type="match status" value="1"/>
</dbReference>
<dbReference type="InterPro" id="IPR033655">
    <property type="entry name" value="TGS_RelA/SpoT"/>
</dbReference>
<dbReference type="CDD" id="cd05399">
    <property type="entry name" value="NT_Rel-Spo_like"/>
    <property type="match status" value="1"/>
</dbReference>
<dbReference type="InterPro" id="IPR004811">
    <property type="entry name" value="RelA/Spo_fam"/>
</dbReference>
<evidence type="ECO:0000256" key="2">
    <source>
        <dbReference type="ARBA" id="ARBA00014315"/>
    </source>
</evidence>
<dbReference type="Pfam" id="PF19296">
    <property type="entry name" value="RelA_AH_RIS"/>
    <property type="match status" value="1"/>
</dbReference>
<evidence type="ECO:0000256" key="1">
    <source>
        <dbReference type="ARBA" id="ARBA00013251"/>
    </source>
</evidence>
<dbReference type="CDD" id="cd01668">
    <property type="entry name" value="TGS_RSH"/>
    <property type="match status" value="1"/>
</dbReference>
<dbReference type="Pfam" id="PF13291">
    <property type="entry name" value="ACT_4"/>
    <property type="match status" value="1"/>
</dbReference>
<comment type="catalytic activity">
    <reaction evidence="3">
        <text>GTP + ATP = guanosine 3'-diphosphate 5'-triphosphate + AMP</text>
        <dbReference type="Rhea" id="RHEA:22088"/>
        <dbReference type="ChEBI" id="CHEBI:30616"/>
        <dbReference type="ChEBI" id="CHEBI:37565"/>
        <dbReference type="ChEBI" id="CHEBI:142410"/>
        <dbReference type="ChEBI" id="CHEBI:456215"/>
        <dbReference type="EC" id="2.7.6.5"/>
    </reaction>
</comment>
<dbReference type="PROSITE" id="PS51831">
    <property type="entry name" value="HD"/>
    <property type="match status" value="1"/>
</dbReference>
<dbReference type="InterPro" id="IPR007685">
    <property type="entry name" value="RelA_SpoT"/>
</dbReference>
<dbReference type="Pfam" id="PF13328">
    <property type="entry name" value="HD_4"/>
    <property type="match status" value="1"/>
</dbReference>
<dbReference type="PANTHER" id="PTHR21262:SF36">
    <property type="entry name" value="BIFUNCTIONAL (P)PPGPP SYNTHASE_HYDROLASE SPOT"/>
    <property type="match status" value="1"/>
</dbReference>
<dbReference type="SMART" id="SM00471">
    <property type="entry name" value="HDc"/>
    <property type="match status" value="1"/>
</dbReference>
<evidence type="ECO:0000259" key="7">
    <source>
        <dbReference type="PROSITE" id="PS51831"/>
    </source>
</evidence>
<dbReference type="NCBIfam" id="TIGR00691">
    <property type="entry name" value="spoT_relA"/>
    <property type="match status" value="1"/>
</dbReference>
<evidence type="ECO:0000313" key="10">
    <source>
        <dbReference type="Proteomes" id="UP000694001"/>
    </source>
</evidence>
<dbReference type="SMART" id="SM00954">
    <property type="entry name" value="RelA_SpoT"/>
    <property type="match status" value="1"/>
</dbReference>
<evidence type="ECO:0000256" key="4">
    <source>
        <dbReference type="RuleBase" id="RU003847"/>
    </source>
</evidence>
<dbReference type="GO" id="GO:0015969">
    <property type="term" value="P:guanosine tetraphosphate metabolic process"/>
    <property type="evidence" value="ECO:0007669"/>
    <property type="project" value="InterPro"/>
</dbReference>
<dbReference type="CDD" id="cd04876">
    <property type="entry name" value="ACT_RelA-SpoT"/>
    <property type="match status" value="1"/>
</dbReference>
<gene>
    <name evidence="9" type="ORF">KO353_02340</name>
</gene>
<dbReference type="Proteomes" id="UP000694001">
    <property type="component" value="Chromosome"/>
</dbReference>
<dbReference type="InterPro" id="IPR002912">
    <property type="entry name" value="ACT_dom"/>
</dbReference>
<dbReference type="PROSITE" id="PS51880">
    <property type="entry name" value="TGS"/>
    <property type="match status" value="1"/>
</dbReference>
<organism evidence="9 10">
    <name type="scientific">Elioraea tepida</name>
    <dbReference type="NCBI Taxonomy" id="2843330"/>
    <lineage>
        <taxon>Bacteria</taxon>
        <taxon>Pseudomonadati</taxon>
        <taxon>Pseudomonadota</taxon>
        <taxon>Alphaproteobacteria</taxon>
        <taxon>Acetobacterales</taxon>
        <taxon>Elioraeaceae</taxon>
        <taxon>Elioraea</taxon>
    </lineage>
</organism>
<dbReference type="EMBL" id="CP076448">
    <property type="protein sequence ID" value="QXM25112.1"/>
    <property type="molecule type" value="Genomic_DNA"/>
</dbReference>
<dbReference type="Pfam" id="PF04607">
    <property type="entry name" value="RelA_SpoT"/>
    <property type="match status" value="1"/>
</dbReference>
<dbReference type="FunFam" id="3.30.460.10:FF:000001">
    <property type="entry name" value="GTP pyrophosphokinase RelA"/>
    <property type="match status" value="1"/>
</dbReference>
<protein>
    <recommendedName>
        <fullName evidence="2">GTP pyrophosphokinase rsh</fullName>
        <ecNumber evidence="1">2.7.6.5</ecNumber>
    </recommendedName>
</protein>
<proteinExistence type="inferred from homology"/>
<evidence type="ECO:0000313" key="9">
    <source>
        <dbReference type="EMBL" id="QXM25112.1"/>
    </source>
</evidence>
<evidence type="ECO:0000256" key="3">
    <source>
        <dbReference type="ARBA" id="ARBA00048244"/>
    </source>
</evidence>
<sequence>MPDGAAAPALPGAELVARVRAYDPKADAEAISRAYEFAAHAHASQTRDNGDPYFTHPVEVAQILTGYRVDTNSIVTALLHDVVEDTSVTLADVEKRFGRDVARLVDGVTKLTRLELQSDRTKQAENFRKLVLAMSEDIRVLLVKLADRLHNMRTLRFVRDEQKRRRIAAETLEIYAPLAERIGMDAVKTELENLAFRELQPDACASILARIAFLRGEGADVIDRVIEDLKRLLDEHGIPAEVTGREKSPYSIWLKMHRRNVAFEQLSDIMAFRVVVGTVDECYRALGVVHAAYRVVPGRFKDYISTPKPNGYRSLHTGVILPDSSQKIEVQIRTREMHEVAECGVAAHWSYKEGIQPSAEAPKQYRWLRSLLEILEQASGPEEFLEHTKLEMFQDQVFCFTPKGDLITLPRGATPVNFAYAVHSEVGDSCVGAKVNGRIVPLRTELANGDQVEIVTARGHTPNPAWERFVVTGKARARIRRFVHAQMRAQNIEAGRTALVKAFRQEGVEGGAAVLEGVLKTFKQASVEDLQAAVGAGQIGAREVVLAAYPELRPTPRPASHVMPLSRARPKPAVPPQPGREPGRDGRAAIPISGLVAGMSIHFAGCCHPLPGDRIVGIVTTGKGVTIHTHDCPTLESFAATPERFLDVAWDTDGTPAQRHTGRLAVVTANETGALATLTNVIAKREGNIVNLKIVNRTPEFLEMLVDIEVRDLRHLGDIIAALRACSQIASVERARA</sequence>
<evidence type="ECO:0000259" key="6">
    <source>
        <dbReference type="PROSITE" id="PS51671"/>
    </source>
</evidence>
<dbReference type="FunFam" id="3.10.20.30:FF:000002">
    <property type="entry name" value="GTP pyrophosphokinase (RelA/SpoT)"/>
    <property type="match status" value="1"/>
</dbReference>
<dbReference type="GO" id="GO:0005886">
    <property type="term" value="C:plasma membrane"/>
    <property type="evidence" value="ECO:0007669"/>
    <property type="project" value="TreeGrafter"/>
</dbReference>
<dbReference type="InterPro" id="IPR006674">
    <property type="entry name" value="HD_domain"/>
</dbReference>
<feature type="domain" description="TGS" evidence="8">
    <location>
        <begin position="391"/>
        <end position="456"/>
    </location>
</feature>
<keyword evidence="10" id="KW-1185">Reference proteome</keyword>
<feature type="region of interest" description="Disordered" evidence="5">
    <location>
        <begin position="556"/>
        <end position="585"/>
    </location>
</feature>
<dbReference type="RefSeq" id="WP_218286168.1">
    <property type="nucleotide sequence ID" value="NZ_CP076448.1"/>
</dbReference>
<evidence type="ECO:0000256" key="5">
    <source>
        <dbReference type="SAM" id="MobiDB-lite"/>
    </source>
</evidence>
<dbReference type="FunFam" id="1.10.3210.10:FF:000001">
    <property type="entry name" value="GTP pyrophosphokinase RelA"/>
    <property type="match status" value="1"/>
</dbReference>
<comment type="function">
    <text evidence="4">In eubacteria ppGpp (guanosine 3'-diphosphate 5'-diphosphate) is a mediator of the stringent response that coordinates a variety of cellular activities in response to changes in nutritional abundance.</text>
</comment>
<dbReference type="PANTHER" id="PTHR21262">
    <property type="entry name" value="GUANOSINE-3',5'-BIS DIPHOSPHATE 3'-PYROPHOSPHOHYDROLASE"/>
    <property type="match status" value="1"/>
</dbReference>
<dbReference type="InterPro" id="IPR004095">
    <property type="entry name" value="TGS"/>
</dbReference>
<dbReference type="GO" id="GO:0008893">
    <property type="term" value="F:guanosine-3',5'-bis(diphosphate) 3'-diphosphatase activity"/>
    <property type="evidence" value="ECO:0007669"/>
    <property type="project" value="TreeGrafter"/>
</dbReference>
<dbReference type="AlphaFoldDB" id="A0A975U2E9"/>
<name>A0A975U2E9_9PROT</name>
<accession>A0A975U2E9</accession>
<feature type="domain" description="HD" evidence="7">
    <location>
        <begin position="53"/>
        <end position="152"/>
    </location>
</feature>
<dbReference type="InterPro" id="IPR003607">
    <property type="entry name" value="HD/PDEase_dom"/>
</dbReference>
<dbReference type="CDD" id="cd00077">
    <property type="entry name" value="HDc"/>
    <property type="match status" value="1"/>
</dbReference>
<dbReference type="EC" id="2.7.6.5" evidence="1"/>
<dbReference type="GO" id="GO:0015949">
    <property type="term" value="P:nucleobase-containing small molecule interconversion"/>
    <property type="evidence" value="ECO:0007669"/>
    <property type="project" value="UniProtKB-ARBA"/>
</dbReference>
<dbReference type="GO" id="GO:0042594">
    <property type="term" value="P:response to starvation"/>
    <property type="evidence" value="ECO:0007669"/>
    <property type="project" value="TreeGrafter"/>
</dbReference>
<dbReference type="PROSITE" id="PS51671">
    <property type="entry name" value="ACT"/>
    <property type="match status" value="1"/>
</dbReference>
<reference evidence="9" key="1">
    <citation type="submission" date="2021-06" db="EMBL/GenBank/DDBJ databases">
        <title>Elioraea tepida, sp. nov., a moderately thermophilic aerobic anoxygenic phototrophic bacterium isolated from an alkaline siliceous hot spring mat community in Yellowstone National Park, WY, USA.</title>
        <authorList>
            <person name="Saini M.K."/>
            <person name="Yoshida S."/>
            <person name="Sebastian A."/>
            <person name="Hirose S."/>
            <person name="Hara E."/>
            <person name="Tamaki H."/>
            <person name="Soulier N.T."/>
            <person name="Albert I."/>
            <person name="Hanada S."/>
            <person name="Bryant D.A."/>
            <person name="Tank M."/>
        </authorList>
    </citation>
    <scope>NUCLEOTIDE SEQUENCE</scope>
    <source>
        <strain evidence="9">MS-P2</strain>
    </source>
</reference>
<dbReference type="InterPro" id="IPR045600">
    <property type="entry name" value="RelA/SpoT_AH_RIS"/>
</dbReference>